<reference evidence="5" key="1">
    <citation type="submission" date="2019-11" db="EMBL/GenBank/DDBJ databases">
        <authorList>
            <person name="Liu Y."/>
            <person name="Hou J."/>
            <person name="Li T.-Q."/>
            <person name="Guan C.-H."/>
            <person name="Wu X."/>
            <person name="Wu H.-Z."/>
            <person name="Ling F."/>
            <person name="Zhang R."/>
            <person name="Shi X.-G."/>
            <person name="Ren J.-P."/>
            <person name="Chen E.-F."/>
            <person name="Sun J.-M."/>
        </authorList>
    </citation>
    <scope>NUCLEOTIDE SEQUENCE</scope>
    <source>
        <strain evidence="5">Adult_tree_wgs_1</strain>
        <tissue evidence="5">Leaves</tissue>
    </source>
</reference>
<evidence type="ECO:0000256" key="3">
    <source>
        <dbReference type="SAM" id="MobiDB-lite"/>
    </source>
</evidence>
<dbReference type="GO" id="GO:2000028">
    <property type="term" value="P:regulation of photoperiodism, flowering"/>
    <property type="evidence" value="ECO:0007669"/>
    <property type="project" value="InterPro"/>
</dbReference>
<evidence type="ECO:0000313" key="6">
    <source>
        <dbReference type="Proteomes" id="UP000626092"/>
    </source>
</evidence>
<evidence type="ECO:0000256" key="1">
    <source>
        <dbReference type="ARBA" id="ARBA00006568"/>
    </source>
</evidence>
<keyword evidence="6" id="KW-1185">Reference proteome</keyword>
<evidence type="ECO:0000313" key="5">
    <source>
        <dbReference type="EMBL" id="KAF7123868.1"/>
    </source>
</evidence>
<dbReference type="EMBL" id="WJXA01000012">
    <property type="protein sequence ID" value="KAF7123868.1"/>
    <property type="molecule type" value="Genomic_DNA"/>
</dbReference>
<accession>A0A834G3L4</accession>
<dbReference type="GO" id="GO:0030246">
    <property type="term" value="F:carbohydrate binding"/>
    <property type="evidence" value="ECO:0007669"/>
    <property type="project" value="UniProtKB-KW"/>
</dbReference>
<dbReference type="InterPro" id="IPR001229">
    <property type="entry name" value="Jacalin-like_lectin_dom"/>
</dbReference>
<dbReference type="Proteomes" id="UP000626092">
    <property type="component" value="Unassembled WGS sequence"/>
</dbReference>
<dbReference type="SMART" id="SM00915">
    <property type="entry name" value="Jacalin"/>
    <property type="match status" value="1"/>
</dbReference>
<dbReference type="PANTHER" id="PTHR34281:SF2">
    <property type="entry name" value="PROTEIN EARLY FLOWERING 3"/>
    <property type="match status" value="1"/>
</dbReference>
<dbReference type="AlphaFoldDB" id="A0A834G3L4"/>
<evidence type="ECO:0000259" key="4">
    <source>
        <dbReference type="PROSITE" id="PS51752"/>
    </source>
</evidence>
<organism evidence="5 6">
    <name type="scientific">Rhododendron simsii</name>
    <name type="common">Sims's rhododendron</name>
    <dbReference type="NCBI Taxonomy" id="118357"/>
    <lineage>
        <taxon>Eukaryota</taxon>
        <taxon>Viridiplantae</taxon>
        <taxon>Streptophyta</taxon>
        <taxon>Embryophyta</taxon>
        <taxon>Tracheophyta</taxon>
        <taxon>Spermatophyta</taxon>
        <taxon>Magnoliopsida</taxon>
        <taxon>eudicotyledons</taxon>
        <taxon>Gunneridae</taxon>
        <taxon>Pentapetalae</taxon>
        <taxon>asterids</taxon>
        <taxon>Ericales</taxon>
        <taxon>Ericaceae</taxon>
        <taxon>Ericoideae</taxon>
        <taxon>Rhodoreae</taxon>
        <taxon>Rhododendron</taxon>
    </lineage>
</organism>
<comment type="similarity">
    <text evidence="1">Belongs to the jacalin lectin family.</text>
</comment>
<dbReference type="OrthoDB" id="1939092at2759"/>
<dbReference type="Gene3D" id="2.100.10.30">
    <property type="entry name" value="Jacalin-like lectin domain"/>
    <property type="match status" value="1"/>
</dbReference>
<keyword evidence="2" id="KW-0430">Lectin</keyword>
<feature type="domain" description="Jacalin-type lectin" evidence="4">
    <location>
        <begin position="579"/>
        <end position="752"/>
    </location>
</feature>
<name>A0A834G3L4_RHOSS</name>
<protein>
    <recommendedName>
        <fullName evidence="4">Jacalin-type lectin domain-containing protein</fullName>
    </recommendedName>
</protein>
<dbReference type="InterPro" id="IPR036404">
    <property type="entry name" value="Jacalin-like_lectin_dom_sf"/>
</dbReference>
<dbReference type="Pfam" id="PF01419">
    <property type="entry name" value="Jacalin"/>
    <property type="match status" value="1"/>
</dbReference>
<feature type="compositionally biased region" description="Low complexity" evidence="3">
    <location>
        <begin position="63"/>
        <end position="75"/>
    </location>
</feature>
<dbReference type="CDD" id="cd09612">
    <property type="entry name" value="Jacalin"/>
    <property type="match status" value="1"/>
</dbReference>
<dbReference type="PANTHER" id="PTHR34281">
    <property type="entry name" value="PROTEIN EARLY FLOWERING 3"/>
    <property type="match status" value="1"/>
</dbReference>
<evidence type="ECO:0000256" key="2">
    <source>
        <dbReference type="ARBA" id="ARBA00022734"/>
    </source>
</evidence>
<feature type="region of interest" description="Disordered" evidence="3">
    <location>
        <begin position="50"/>
        <end position="80"/>
    </location>
</feature>
<dbReference type="InterPro" id="IPR039319">
    <property type="entry name" value="ELF3-like"/>
</dbReference>
<dbReference type="InterPro" id="IPR033734">
    <property type="entry name" value="Jacalin-like_lectin_dom_plant"/>
</dbReference>
<dbReference type="PROSITE" id="PS51752">
    <property type="entry name" value="JACALIN_LECTIN"/>
    <property type="match status" value="1"/>
</dbReference>
<comment type="caution">
    <text evidence="5">The sequence shown here is derived from an EMBL/GenBank/DDBJ whole genome shotgun (WGS) entry which is preliminary data.</text>
</comment>
<proteinExistence type="inferred from homology"/>
<sequence>MMKGGKDEEKLMGPLFPRLHIKDAEQGGPKAPPRNKMALYEQLSIPSQKFNSGSASMSPFPPNNSGNSVPSVSSSHDIVIKGGGHKRSLYSPICNSPAPSHLPERLPSYSSNVMNLCTTSTNLEWKPMKPPKHRPLNGAYCSLFQPPGIAYSKNSPTKELPDDVDYTVPTFVQLGRTLECASGDKGKGTIVPFNEEKRGSLVDEASRIADSNGPLHHQNRALEEKKALRNDSSADPKKGVRRGNASMLEGVSCFRPMRGDNYRRQCGPLQVGELDRNADVSETSMVDSISGAEISPDDVVGVIGQKQFLKTRRAIAHQQRVFAVQVFELHRLIKVQKLIAASPELLLQSELHLGKSSIKGLRTKKLPSGNLLEAPPQLLSKLKPQKPIHNTECAAENVLEMPLLPSLSNQSDIKLNTQKSNCYFPPPPGNQWLVPIISPSEGLVYKPFTGPTPPTSSFGVPVYGITTATHQGGIGILPGTPPLSHTYFPPYPMPSIPSVASSAVDGARQLTKSHLNGQEDKSEASSGHTERVLRRDALALFPTDPTVKALDQSSQSCSNEQHTRVIKDGGNDQAGKKMSIVVGPWGGNGGSYWDDGNYSGVREISLVYGRCIDSIRVVYDKNGKPVAADKHGGIGGTQTAEILKRGVITYNLEVASPFNDNLTISTATLNYEIKLQYPEEFLTSVSGHYCPVVHGGSPVIRSITFKSNRRTFGPYGVEEGTPFSLSADGAQIVGFKGRSGWYLDAVGFHLSKVQTTKLYQKVQRKFKKLMNTVSMSSAQKDGEEP</sequence>
<gene>
    <name evidence="5" type="ORF">RHSIM_Rhsim12G0204400</name>
</gene>
<dbReference type="SUPFAM" id="SSF51101">
    <property type="entry name" value="Mannose-binding lectins"/>
    <property type="match status" value="1"/>
</dbReference>